<evidence type="ECO:0000313" key="3">
    <source>
        <dbReference type="EMBL" id="MFC0469359.1"/>
    </source>
</evidence>
<keyword evidence="1" id="KW-0732">Signal</keyword>
<evidence type="ECO:0000256" key="1">
    <source>
        <dbReference type="SAM" id="SignalP"/>
    </source>
</evidence>
<feature type="chain" id="PRO_5046830451" description="Intracellular proteinase inhibitor BsuPI domain-containing protein" evidence="1">
    <location>
        <begin position="19"/>
        <end position="160"/>
    </location>
</feature>
<dbReference type="InterPro" id="IPR020481">
    <property type="entry name" value="Intracell_prot_inh_BsuPI"/>
</dbReference>
<dbReference type="Gene3D" id="2.60.40.2360">
    <property type="entry name" value="Intracellular proteinase inhibitor BsuPI"/>
    <property type="match status" value="1"/>
</dbReference>
<name>A0ABV6K7R6_9BACI</name>
<sequence>MRKMIWLFSLLIVLSACGTGVNAPAPTNEGDEGMTTNKEWLFEVEAKQTDNELNVNLKVINNKDEDSSMDFSSGQMYELVLLNQDGNEVYRFSDGRMFTMALVHETFEPRESKKFSETISLDEIEAGKYTLIAQLVLAALDGKQWSEDGTFQQSLDVEIK</sequence>
<evidence type="ECO:0000259" key="2">
    <source>
        <dbReference type="Pfam" id="PF12690"/>
    </source>
</evidence>
<dbReference type="PROSITE" id="PS51257">
    <property type="entry name" value="PROKAR_LIPOPROTEIN"/>
    <property type="match status" value="1"/>
</dbReference>
<dbReference type="Proteomes" id="UP001589838">
    <property type="component" value="Unassembled WGS sequence"/>
</dbReference>
<organism evidence="3 4">
    <name type="scientific">Halalkalibacter kiskunsagensis</name>
    <dbReference type="NCBI Taxonomy" id="1548599"/>
    <lineage>
        <taxon>Bacteria</taxon>
        <taxon>Bacillati</taxon>
        <taxon>Bacillota</taxon>
        <taxon>Bacilli</taxon>
        <taxon>Bacillales</taxon>
        <taxon>Bacillaceae</taxon>
        <taxon>Halalkalibacter</taxon>
    </lineage>
</organism>
<evidence type="ECO:0000313" key="4">
    <source>
        <dbReference type="Proteomes" id="UP001589838"/>
    </source>
</evidence>
<feature type="signal peptide" evidence="1">
    <location>
        <begin position="1"/>
        <end position="18"/>
    </location>
</feature>
<comment type="caution">
    <text evidence="3">The sequence shown here is derived from an EMBL/GenBank/DDBJ whole genome shotgun (WGS) entry which is preliminary data.</text>
</comment>
<accession>A0ABV6K7R6</accession>
<dbReference type="EMBL" id="JBHLUX010000005">
    <property type="protein sequence ID" value="MFC0469359.1"/>
    <property type="molecule type" value="Genomic_DNA"/>
</dbReference>
<keyword evidence="4" id="KW-1185">Reference proteome</keyword>
<gene>
    <name evidence="3" type="ORF">ACFFHM_02100</name>
</gene>
<feature type="domain" description="Intracellular proteinase inhibitor BsuPI" evidence="2">
    <location>
        <begin position="42"/>
        <end position="137"/>
    </location>
</feature>
<proteinExistence type="predicted"/>
<dbReference type="InterPro" id="IPR038144">
    <property type="entry name" value="IPI"/>
</dbReference>
<reference evidence="3 4" key="1">
    <citation type="submission" date="2024-09" db="EMBL/GenBank/DDBJ databases">
        <authorList>
            <person name="Sun Q."/>
            <person name="Mori K."/>
        </authorList>
    </citation>
    <scope>NUCLEOTIDE SEQUENCE [LARGE SCALE GENOMIC DNA]</scope>
    <source>
        <strain evidence="3 4">NCAIM B.02610</strain>
    </source>
</reference>
<dbReference type="Pfam" id="PF12690">
    <property type="entry name" value="BsuPI"/>
    <property type="match status" value="1"/>
</dbReference>
<dbReference type="RefSeq" id="WP_335963693.1">
    <property type="nucleotide sequence ID" value="NZ_JAXBLX010000059.1"/>
</dbReference>
<protein>
    <recommendedName>
        <fullName evidence="2">Intracellular proteinase inhibitor BsuPI domain-containing protein</fullName>
    </recommendedName>
</protein>